<dbReference type="EMBL" id="WQMT02000003">
    <property type="protein sequence ID" value="KAG9224418.1"/>
    <property type="molecule type" value="Genomic_DNA"/>
</dbReference>
<reference evidence="1 2" key="1">
    <citation type="journal article" date="2021" name="Appl. Environ. Microbiol.">
        <title>Genetic linkage and physical mapping for an oyster mushroom Pleurotus cornucopiae and QTL analysis for the trait cap color.</title>
        <authorList>
            <person name="Zhang Y."/>
            <person name="Gao W."/>
            <person name="Sonnenberg A."/>
            <person name="Chen Q."/>
            <person name="Zhang J."/>
            <person name="Huang C."/>
        </authorList>
    </citation>
    <scope>NUCLEOTIDE SEQUENCE [LARGE SCALE GENOMIC DNA]</scope>
    <source>
        <strain evidence="1">CCMSSC00406</strain>
    </source>
</reference>
<protein>
    <submittedName>
        <fullName evidence="1">Uncharacterized protein</fullName>
    </submittedName>
</protein>
<gene>
    <name evidence="1" type="ORF">CCMSSC00406_0009460</name>
</gene>
<sequence length="145" mass="15437">MDGPVSPNSSSKVGQSGMTEVASSNKGSGGGTTAKPTADKPVAPFESTNKESGSSCAPVRVAANDKPSAGVNKGMSSKPSTKLGQDSKKTKIETPYRAVEHATERQRALPIRPIVRTYLERSRDTSYIVQPRPIRLRTTNAIDHE</sequence>
<keyword evidence="2" id="KW-1185">Reference proteome</keyword>
<evidence type="ECO:0000313" key="1">
    <source>
        <dbReference type="EMBL" id="KAG9224418.1"/>
    </source>
</evidence>
<name>A0ACB7J3K6_PLECO</name>
<organism evidence="1 2">
    <name type="scientific">Pleurotus cornucopiae</name>
    <name type="common">Cornucopia mushroom</name>
    <dbReference type="NCBI Taxonomy" id="5321"/>
    <lineage>
        <taxon>Eukaryota</taxon>
        <taxon>Fungi</taxon>
        <taxon>Dikarya</taxon>
        <taxon>Basidiomycota</taxon>
        <taxon>Agaricomycotina</taxon>
        <taxon>Agaricomycetes</taxon>
        <taxon>Agaricomycetidae</taxon>
        <taxon>Agaricales</taxon>
        <taxon>Pleurotineae</taxon>
        <taxon>Pleurotaceae</taxon>
        <taxon>Pleurotus</taxon>
    </lineage>
</organism>
<evidence type="ECO:0000313" key="2">
    <source>
        <dbReference type="Proteomes" id="UP000824881"/>
    </source>
</evidence>
<accession>A0ACB7J3K6</accession>
<proteinExistence type="predicted"/>
<comment type="caution">
    <text evidence="1">The sequence shown here is derived from an EMBL/GenBank/DDBJ whole genome shotgun (WGS) entry which is preliminary data.</text>
</comment>
<dbReference type="Proteomes" id="UP000824881">
    <property type="component" value="Unassembled WGS sequence"/>
</dbReference>